<sequence length="342" mass="35881">PGAPHPQATTNGLAVASLVTGIVCLVPPLGLVLGAVALGQIRRRGQRGKGLAVAGMVLSLISTLLVAVGFATGAFKEFADGARKVKEDVASTDSAFSLRTGDCFNQPGGTADQQEVDTIRSVDCAKPHDAEVAGSFELTGAAYPGVPAIEKQAEERCQTIGEQYAQDSWAVPESAVTFYYHPTEESWRHLDDRTVTCAFAAEKGKLTGSLRADATTLDAHQAAYLKALNSLDAVLFTEPEADPETDLKANVAWAGEVEEALGGSIAGLRGHTFPGASARPVADVVEKLEKARGHWAEAAKAPDADTFWTHYEPGHEALPFDLGKDARAALKLSTKAPAPPAD</sequence>
<name>A0ABY4T9Z8_9ACTN</name>
<feature type="transmembrane region" description="Helical" evidence="1">
    <location>
        <begin position="12"/>
        <end position="38"/>
    </location>
</feature>
<dbReference type="Pfam" id="PF13845">
    <property type="entry name" value="Septum_form"/>
    <property type="match status" value="1"/>
</dbReference>
<evidence type="ECO:0000313" key="5">
    <source>
        <dbReference type="Proteomes" id="UP001056383"/>
    </source>
</evidence>
<accession>A0ABY4T9Z8</accession>
<gene>
    <name evidence="4" type="ORF">MW084_03685</name>
</gene>
<evidence type="ECO:0000259" key="2">
    <source>
        <dbReference type="Pfam" id="PF13828"/>
    </source>
</evidence>
<proteinExistence type="predicted"/>
<feature type="non-terminal residue" evidence="4">
    <location>
        <position position="1"/>
    </location>
</feature>
<dbReference type="Proteomes" id="UP001056383">
    <property type="component" value="Chromosome"/>
</dbReference>
<dbReference type="InterPro" id="IPR026004">
    <property type="entry name" value="Septum_form"/>
</dbReference>
<evidence type="ECO:0000256" key="1">
    <source>
        <dbReference type="SAM" id="Phobius"/>
    </source>
</evidence>
<keyword evidence="1" id="KW-0812">Transmembrane</keyword>
<dbReference type="Pfam" id="PF13828">
    <property type="entry name" value="DUF4190"/>
    <property type="match status" value="1"/>
</dbReference>
<evidence type="ECO:0000259" key="3">
    <source>
        <dbReference type="Pfam" id="PF13845"/>
    </source>
</evidence>
<protein>
    <submittedName>
        <fullName evidence="4">DUF4190 domain-containing protein</fullName>
    </submittedName>
</protein>
<dbReference type="RefSeq" id="WP_275563471.1">
    <property type="nucleotide sequence ID" value="NZ_CP095474.1"/>
</dbReference>
<keyword evidence="1" id="KW-1133">Transmembrane helix</keyword>
<keyword evidence="5" id="KW-1185">Reference proteome</keyword>
<feature type="domain" description="Septum formation-related" evidence="3">
    <location>
        <begin position="82"/>
        <end position="197"/>
    </location>
</feature>
<dbReference type="EMBL" id="CP095474">
    <property type="protein sequence ID" value="URN15191.1"/>
    <property type="molecule type" value="Genomic_DNA"/>
</dbReference>
<organism evidence="4 5">
    <name type="scientific">Streptomyces sudanensis</name>
    <dbReference type="NCBI Taxonomy" id="436397"/>
    <lineage>
        <taxon>Bacteria</taxon>
        <taxon>Bacillati</taxon>
        <taxon>Actinomycetota</taxon>
        <taxon>Actinomycetes</taxon>
        <taxon>Kitasatosporales</taxon>
        <taxon>Streptomycetaceae</taxon>
        <taxon>Streptomyces</taxon>
    </lineage>
</organism>
<keyword evidence="1" id="KW-0472">Membrane</keyword>
<reference evidence="4" key="1">
    <citation type="submission" date="2022-04" db="EMBL/GenBank/DDBJ databases">
        <title>Systematic whole-genome sequencing reveals an unexpected diversity among actinomycetoma pathogens and provides insights into their antibacterial susceptibilities.</title>
        <authorList>
            <person name="Watson A.K."/>
            <person name="Kepplinger B."/>
            <person name="Bakhiet S.M."/>
            <person name="Mhmoud N.A."/>
            <person name="Chapman J."/>
            <person name="Allenby N."/>
            <person name="Mickiewicz K."/>
            <person name="Goodfellow M."/>
            <person name="Fahal A.H."/>
            <person name="Errington J."/>
        </authorList>
    </citation>
    <scope>NUCLEOTIDE SEQUENCE</scope>
    <source>
        <strain evidence="4">SD 504</strain>
    </source>
</reference>
<dbReference type="InterPro" id="IPR025241">
    <property type="entry name" value="DUF4190"/>
</dbReference>
<feature type="domain" description="DUF4190" evidence="2">
    <location>
        <begin position="13"/>
        <end position="68"/>
    </location>
</feature>
<feature type="transmembrane region" description="Helical" evidence="1">
    <location>
        <begin position="50"/>
        <end position="75"/>
    </location>
</feature>
<evidence type="ECO:0000313" key="4">
    <source>
        <dbReference type="EMBL" id="URN15191.1"/>
    </source>
</evidence>